<protein>
    <submittedName>
        <fullName evidence="1">Uncharacterized protein</fullName>
    </submittedName>
</protein>
<dbReference type="EMBL" id="CP002018">
    <property type="protein sequence ID" value="AEM40379.1"/>
    <property type="molecule type" value="Genomic_DNA"/>
</dbReference>
<evidence type="ECO:0000313" key="1">
    <source>
        <dbReference type="EMBL" id="AEM40379.1"/>
    </source>
</evidence>
<keyword evidence="2" id="KW-1185">Reference proteome</keyword>
<evidence type="ECO:0000313" key="2">
    <source>
        <dbReference type="Proteomes" id="UP000000692"/>
    </source>
</evidence>
<organism evidence="1 2">
    <name type="scientific">Ketogulonicigenium vulgare (strain WSH-001)</name>
    <dbReference type="NCBI Taxonomy" id="759362"/>
    <lineage>
        <taxon>Bacteria</taxon>
        <taxon>Pseudomonadati</taxon>
        <taxon>Pseudomonadota</taxon>
        <taxon>Alphaproteobacteria</taxon>
        <taxon>Rhodobacterales</taxon>
        <taxon>Roseobacteraceae</taxon>
        <taxon>Ketogulonicigenium</taxon>
    </lineage>
</organism>
<dbReference type="Proteomes" id="UP000000692">
    <property type="component" value="Chromosome"/>
</dbReference>
<name>F9Y3D8_KETVW</name>
<gene>
    <name evidence="1" type="ordered locus">KVU_0540</name>
</gene>
<dbReference type="HOGENOM" id="CLU_3344634_0_0_5"/>
<accession>F9Y3D8</accession>
<reference evidence="1 2" key="1">
    <citation type="journal article" date="2011" name="J. Bacteriol.">
        <title>Complete genome sequence of the industrial strain Ketogulonicigenium vulgare WSH-001.</title>
        <authorList>
            <person name="Liu L."/>
            <person name="Li Y."/>
            <person name="Zhang J."/>
            <person name="Zhou Z."/>
            <person name="Liu J."/>
            <person name="Li X."/>
            <person name="Zhou J."/>
            <person name="Du G."/>
            <person name="Wang L."/>
            <person name="Chen J."/>
        </authorList>
    </citation>
    <scope>NUCLEOTIDE SEQUENCE [LARGE SCALE GENOMIC DNA]</scope>
    <source>
        <strain evidence="1 2">WSH-001</strain>
    </source>
</reference>
<dbReference type="AlphaFoldDB" id="F9Y3D8"/>
<sequence length="37" mass="4565">MLILSRFARVFQRRCFAFELPLKRRVRIFPSRVARNI</sequence>
<proteinExistence type="predicted"/>
<dbReference type="KEGG" id="kvl:KVU_0540"/>